<feature type="transmembrane region" description="Helical" evidence="8">
    <location>
        <begin position="275"/>
        <end position="300"/>
    </location>
</feature>
<feature type="compositionally biased region" description="Low complexity" evidence="9">
    <location>
        <begin position="342"/>
        <end position="358"/>
    </location>
</feature>
<evidence type="ECO:0000256" key="3">
    <source>
        <dbReference type="ARBA" id="ARBA00022475"/>
    </source>
</evidence>
<feature type="transmembrane region" description="Helical" evidence="8">
    <location>
        <begin position="125"/>
        <end position="145"/>
    </location>
</feature>
<dbReference type="CDD" id="cd06261">
    <property type="entry name" value="TM_PBP2"/>
    <property type="match status" value="1"/>
</dbReference>
<evidence type="ECO:0000256" key="7">
    <source>
        <dbReference type="ARBA" id="ARBA00023136"/>
    </source>
</evidence>
<dbReference type="Proteomes" id="UP001499954">
    <property type="component" value="Unassembled WGS sequence"/>
</dbReference>
<feature type="compositionally biased region" description="Basic and acidic residues" evidence="9">
    <location>
        <begin position="360"/>
        <end position="371"/>
    </location>
</feature>
<dbReference type="NCBIfam" id="TIGR01726">
    <property type="entry name" value="HEQRo_perm_3TM"/>
    <property type="match status" value="1"/>
</dbReference>
<dbReference type="PANTHER" id="PTHR30614:SF0">
    <property type="entry name" value="L-CYSTINE TRANSPORT SYSTEM PERMEASE PROTEIN TCYL"/>
    <property type="match status" value="1"/>
</dbReference>
<reference evidence="12" key="1">
    <citation type="journal article" date="2019" name="Int. J. Syst. Evol. Microbiol.">
        <title>The Global Catalogue of Microorganisms (GCM) 10K type strain sequencing project: providing services to taxonomists for standard genome sequencing and annotation.</title>
        <authorList>
            <consortium name="The Broad Institute Genomics Platform"/>
            <consortium name="The Broad Institute Genome Sequencing Center for Infectious Disease"/>
            <person name="Wu L."/>
            <person name="Ma J."/>
        </authorList>
    </citation>
    <scope>NUCLEOTIDE SEQUENCE [LARGE SCALE GENOMIC DNA]</scope>
    <source>
        <strain evidence="12">JCM 13584</strain>
    </source>
</reference>
<dbReference type="InterPro" id="IPR043429">
    <property type="entry name" value="ArtM/GltK/GlnP/TcyL/YhdX-like"/>
</dbReference>
<keyword evidence="5" id="KW-0029">Amino-acid transport</keyword>
<proteinExistence type="inferred from homology"/>
<feature type="transmembrane region" description="Helical" evidence="8">
    <location>
        <begin position="165"/>
        <end position="187"/>
    </location>
</feature>
<comment type="subcellular location">
    <subcellularLocation>
        <location evidence="1 8">Cell membrane</location>
        <topology evidence="1 8">Multi-pass membrane protein</topology>
    </subcellularLocation>
</comment>
<feature type="compositionally biased region" description="Polar residues" evidence="9">
    <location>
        <begin position="1"/>
        <end position="12"/>
    </location>
</feature>
<evidence type="ECO:0000256" key="1">
    <source>
        <dbReference type="ARBA" id="ARBA00004651"/>
    </source>
</evidence>
<dbReference type="InterPro" id="IPR035906">
    <property type="entry name" value="MetI-like_sf"/>
</dbReference>
<dbReference type="Pfam" id="PF00528">
    <property type="entry name" value="BPD_transp_1"/>
    <property type="match status" value="1"/>
</dbReference>
<feature type="domain" description="ABC transmembrane type-1" evidence="10">
    <location>
        <begin position="85"/>
        <end position="297"/>
    </location>
</feature>
<feature type="region of interest" description="Disordered" evidence="9">
    <location>
        <begin position="323"/>
        <end position="378"/>
    </location>
</feature>
<keyword evidence="4 8" id="KW-0812">Transmembrane</keyword>
<dbReference type="InterPro" id="IPR010065">
    <property type="entry name" value="AA_ABC_transptr_permease_3TM"/>
</dbReference>
<evidence type="ECO:0000256" key="2">
    <source>
        <dbReference type="ARBA" id="ARBA00022448"/>
    </source>
</evidence>
<keyword evidence="6 8" id="KW-1133">Transmembrane helix</keyword>
<keyword evidence="3" id="KW-1003">Cell membrane</keyword>
<accession>A0ABP5CLF9</accession>
<dbReference type="InterPro" id="IPR000515">
    <property type="entry name" value="MetI-like"/>
</dbReference>
<dbReference type="PANTHER" id="PTHR30614">
    <property type="entry name" value="MEMBRANE COMPONENT OF AMINO ACID ABC TRANSPORTER"/>
    <property type="match status" value="1"/>
</dbReference>
<dbReference type="PROSITE" id="PS50928">
    <property type="entry name" value="ABC_TM1"/>
    <property type="match status" value="1"/>
</dbReference>
<dbReference type="EMBL" id="BAAAMK010000010">
    <property type="protein sequence ID" value="GAA1965709.1"/>
    <property type="molecule type" value="Genomic_DNA"/>
</dbReference>
<comment type="caution">
    <text evidence="11">The sequence shown here is derived from an EMBL/GenBank/DDBJ whole genome shotgun (WGS) entry which is preliminary data.</text>
</comment>
<dbReference type="Gene3D" id="1.10.3720.10">
    <property type="entry name" value="MetI-like"/>
    <property type="match status" value="1"/>
</dbReference>
<organism evidence="11 12">
    <name type="scientific">Agromyces allii</name>
    <dbReference type="NCBI Taxonomy" id="393607"/>
    <lineage>
        <taxon>Bacteria</taxon>
        <taxon>Bacillati</taxon>
        <taxon>Actinomycetota</taxon>
        <taxon>Actinomycetes</taxon>
        <taxon>Micrococcales</taxon>
        <taxon>Microbacteriaceae</taxon>
        <taxon>Agromyces</taxon>
    </lineage>
</organism>
<keyword evidence="7 8" id="KW-0472">Membrane</keyword>
<evidence type="ECO:0000259" key="10">
    <source>
        <dbReference type="PROSITE" id="PS50928"/>
    </source>
</evidence>
<dbReference type="SUPFAM" id="SSF161098">
    <property type="entry name" value="MetI-like"/>
    <property type="match status" value="1"/>
</dbReference>
<sequence>MSATSAQLKQQNATSPGTTGPGATGPDRYRGEIEHGLKVVPVKHWGRWVLSAVVAFVILQFLWSLASNEKWQWDVFAEYFFAPSVLNSLVLTLQLTVISGVIGFALGAVLAVFRLSKSPLLNAAAWWYIWFFRSVPLVVQILVWYNLGYLYPTLGLGTPFTTDFWLAEFPTTTLISAFAAATIGLSLHQAAYSAEIIRAGILSVDQGQVEAAASLGLPRRIRFFRITLPQAARAIVPNAFNEIIGLVKGTSVVFIVALPELFYTVQVIYNRNQRVIPLLLVAVVWYAIITTVLSVAQYYVERRYARGAVRELPPTPIQRARQWVSEQWSRLGDNPSQGGGADAAAHATTPSTPAGAGDRAPGEGEPAHERATSAAPGVTVAKRAAAASVADAAGACDAADAAGPTAALTTTAQRRNGGTR</sequence>
<dbReference type="RefSeq" id="WP_157415657.1">
    <property type="nucleotide sequence ID" value="NZ_BAAAMK010000010.1"/>
</dbReference>
<evidence type="ECO:0000256" key="6">
    <source>
        <dbReference type="ARBA" id="ARBA00022989"/>
    </source>
</evidence>
<feature type="transmembrane region" description="Helical" evidence="8">
    <location>
        <begin position="252"/>
        <end position="269"/>
    </location>
</feature>
<keyword evidence="2 8" id="KW-0813">Transport</keyword>
<feature type="transmembrane region" description="Helical" evidence="8">
    <location>
        <begin position="86"/>
        <end position="113"/>
    </location>
</feature>
<protein>
    <recommendedName>
        <fullName evidence="10">ABC transmembrane type-1 domain-containing protein</fullName>
    </recommendedName>
</protein>
<feature type="region of interest" description="Disordered" evidence="9">
    <location>
        <begin position="1"/>
        <end position="27"/>
    </location>
</feature>
<evidence type="ECO:0000313" key="11">
    <source>
        <dbReference type="EMBL" id="GAA1965709.1"/>
    </source>
</evidence>
<comment type="similarity">
    <text evidence="8">Belongs to the binding-protein-dependent transport system permease family.</text>
</comment>
<evidence type="ECO:0000256" key="4">
    <source>
        <dbReference type="ARBA" id="ARBA00022692"/>
    </source>
</evidence>
<feature type="transmembrane region" description="Helical" evidence="8">
    <location>
        <begin position="48"/>
        <end position="66"/>
    </location>
</feature>
<evidence type="ECO:0000313" key="12">
    <source>
        <dbReference type="Proteomes" id="UP001499954"/>
    </source>
</evidence>
<gene>
    <name evidence="11" type="ORF">GCM10009717_35750</name>
</gene>
<evidence type="ECO:0000256" key="8">
    <source>
        <dbReference type="RuleBase" id="RU363032"/>
    </source>
</evidence>
<evidence type="ECO:0000256" key="9">
    <source>
        <dbReference type="SAM" id="MobiDB-lite"/>
    </source>
</evidence>
<keyword evidence="12" id="KW-1185">Reference proteome</keyword>
<evidence type="ECO:0000256" key="5">
    <source>
        <dbReference type="ARBA" id="ARBA00022970"/>
    </source>
</evidence>
<name>A0ABP5CLF9_9MICO</name>